<name>A0A0M4RQP4_9CAUD</name>
<protein>
    <submittedName>
        <fullName evidence="2">Minor tail protein</fullName>
    </submittedName>
</protein>
<dbReference type="Proteomes" id="UP000203479">
    <property type="component" value="Segment"/>
</dbReference>
<dbReference type="Pfam" id="PF23918">
    <property type="entry name" value="DUF7257"/>
    <property type="match status" value="1"/>
</dbReference>
<evidence type="ECO:0000313" key="2">
    <source>
        <dbReference type="EMBL" id="ALF00457.1"/>
    </source>
</evidence>
<keyword evidence="3" id="KW-1185">Reference proteome</keyword>
<organism evidence="2 3">
    <name type="scientific">Mycobacterium phage Mufasa</name>
    <dbReference type="NCBI Taxonomy" id="1718600"/>
    <lineage>
        <taxon>Viruses</taxon>
        <taxon>Duplodnaviria</taxon>
        <taxon>Heunggongvirae</taxon>
        <taxon>Uroviricota</taxon>
        <taxon>Caudoviricetes</taxon>
        <taxon>Weiservirinae</taxon>
        <taxon>Timquatrovirus</taxon>
        <taxon>Timquatrovirus mufasa</taxon>
    </lineage>
</organism>
<dbReference type="Gene3D" id="2.60.120.260">
    <property type="entry name" value="Galactose-binding domain-like"/>
    <property type="match status" value="1"/>
</dbReference>
<gene>
    <name evidence="2" type="ORF">SEA_MUFASA_23</name>
</gene>
<dbReference type="GeneID" id="26622553"/>
<dbReference type="KEGG" id="vg:26622553"/>
<dbReference type="EMBL" id="KT591490">
    <property type="protein sequence ID" value="ALF00457.1"/>
    <property type="molecule type" value="Genomic_DNA"/>
</dbReference>
<dbReference type="OrthoDB" id="2324at10239"/>
<sequence>MPRQYDTRQLAVDRDPLRQLVPDPGKLPKLNPKDFYDGFLRGIKLLTGIDLSSPEALVASIIELLKDGVGGALDPAQLLAMVGKILGFVGTPASIDELAAWASTNLFGWIDPGRLPMIPVSHIGQIVASLLPNGMFGGAQSIIDPTGRWLVDAVEGAARTVANGTITDLLSTDLISVVPGQVLNIVGKVKWSGLTASGSPIQLGVTEYSDERGETLAGRALVATPAGQTGTTGWKDVAGTYTVPQGVKAVRARVSVGAEATAGDVWFKGIDANKGNTLLPIALVENLSARLASLLGVDVWQSFLDAAKGTAGGTIGDIINRIVHLGVDGSFDASQLVNVPNMPMLPGTKVGGLGNGSGNILQDIKSHVDNVVNKFLGMNGAGHALDDAAAAMGTIYSQVRTSAQQLQDLISEQTGESHSGRSFRVDFTTYPDGPLPDVFDVTYSGSGSGYAEVRGGKGTWHKVADGDRTVMGRYKADTLTDYQSLGATVASPMDNGAQTWLFGRCNVAKTTFVYAFGYRNSLLDFRAELGCFVNGVKYVFATNVKANMNFNLGLKIGTGKGLRNFQVISGNEIIIDYTDTAGISQVGPDYRGWGFLSATANNGNNVPADAVYVTCADSDPSAAVGSGAKMARTSTANVGVSVGRFLLPQNFYQSLDLATPDIIPDVTNGKFTVSLAGWYRVEIAFRVSTNAFASTWNLAPVLYKNGQVHRVGTDCYLFYYFGAGAGGRFAQTSFGVYLDAGDSVQSGYDASVARSSLFSGEASGVETYFSISLLNRSRG</sequence>
<reference evidence="2 3" key="1">
    <citation type="submission" date="2015-08" db="EMBL/GenBank/DDBJ databases">
        <authorList>
            <person name="Bailey A.M."/>
            <person name="Bennett K.E."/>
            <person name="Carter P.S."/>
            <person name="Deans N.C."/>
            <person name="Dyle E.V."/>
            <person name="Florea A."/>
            <person name="Giraldo T.A."/>
            <person name="Hayes M.A."/>
            <person name="Ikejiani J."/>
            <person name="Seawell W.C."/>
            <person name="Shah H."/>
            <person name="Toussaint T.E."/>
            <person name="Coleman D."/>
            <person name="Hammonds-Odie L.P."/>
            <person name="Barrera A.L."/>
            <person name="Serrano M.G."/>
            <person name="Buck G."/>
            <person name="Lee V."/>
            <person name="Wang Y."/>
            <person name="Carvalho R."/>
            <person name="Voegtly L."/>
            <person name="Shi R."/>
            <person name="Duckworth R."/>
            <person name="Johnson A."/>
            <person name="Loviza R."/>
            <person name="Walstead R."/>
            <person name="Shah Z."/>
            <person name="Kiflezghi M."/>
            <person name="Wade K."/>
            <person name="Anders K.R."/>
            <person name="Bradley K.W."/>
            <person name="Asai D.J."/>
            <person name="Bowman C.A."/>
            <person name="Russell D.A."/>
            <person name="Pope W.H."/>
            <person name="Jacobs-Sera D."/>
            <person name="Hendrix R.W."/>
            <person name="Hatfull G.F."/>
        </authorList>
    </citation>
    <scope>NUCLEOTIDE SEQUENCE [LARGE SCALE GENOMIC DNA]</scope>
</reference>
<proteinExistence type="predicted"/>
<evidence type="ECO:0000259" key="1">
    <source>
        <dbReference type="Pfam" id="PF23918"/>
    </source>
</evidence>
<accession>A0A0M4RQP4</accession>
<feature type="domain" description="DUF7257" evidence="1">
    <location>
        <begin position="402"/>
        <end position="620"/>
    </location>
</feature>
<evidence type="ECO:0000313" key="3">
    <source>
        <dbReference type="Proteomes" id="UP000203479"/>
    </source>
</evidence>
<dbReference type="RefSeq" id="YP_009195269.1">
    <property type="nucleotide sequence ID" value="NC_028759.1"/>
</dbReference>
<dbReference type="InterPro" id="IPR055681">
    <property type="entry name" value="DUF7257"/>
</dbReference>